<keyword evidence="2" id="KW-0808">Transferase</keyword>
<dbReference type="PANTHER" id="PTHR48046:SF4">
    <property type="entry name" value="GLYCOSYLTRANSFERASE"/>
    <property type="match status" value="1"/>
</dbReference>
<protein>
    <submittedName>
        <fullName evidence="3">Uncharacterized protein</fullName>
    </submittedName>
</protein>
<dbReference type="Gene3D" id="3.40.50.2000">
    <property type="entry name" value="Glycogen Phosphorylase B"/>
    <property type="match status" value="2"/>
</dbReference>
<keyword evidence="4" id="KW-1185">Reference proteome</keyword>
<comment type="caution">
    <text evidence="3">The sequence shown here is derived from an EMBL/GenBank/DDBJ whole genome shotgun (WGS) entry which is preliminary data.</text>
</comment>
<evidence type="ECO:0000256" key="1">
    <source>
        <dbReference type="ARBA" id="ARBA00022676"/>
    </source>
</evidence>
<reference evidence="3" key="1">
    <citation type="journal article" date="2022" name="Int. J. Mol. Sci.">
        <title>Draft Genome of Tanacetum Coccineum: Genomic Comparison of Closely Related Tanacetum-Family Plants.</title>
        <authorList>
            <person name="Yamashiro T."/>
            <person name="Shiraishi A."/>
            <person name="Nakayama K."/>
            <person name="Satake H."/>
        </authorList>
    </citation>
    <scope>NUCLEOTIDE SEQUENCE</scope>
</reference>
<evidence type="ECO:0000313" key="4">
    <source>
        <dbReference type="Proteomes" id="UP001151760"/>
    </source>
</evidence>
<organism evidence="3 4">
    <name type="scientific">Tanacetum coccineum</name>
    <dbReference type="NCBI Taxonomy" id="301880"/>
    <lineage>
        <taxon>Eukaryota</taxon>
        <taxon>Viridiplantae</taxon>
        <taxon>Streptophyta</taxon>
        <taxon>Embryophyta</taxon>
        <taxon>Tracheophyta</taxon>
        <taxon>Spermatophyta</taxon>
        <taxon>Magnoliopsida</taxon>
        <taxon>eudicotyledons</taxon>
        <taxon>Gunneridae</taxon>
        <taxon>Pentapetalae</taxon>
        <taxon>asterids</taxon>
        <taxon>campanulids</taxon>
        <taxon>Asterales</taxon>
        <taxon>Asteraceae</taxon>
        <taxon>Asteroideae</taxon>
        <taxon>Anthemideae</taxon>
        <taxon>Anthemidinae</taxon>
        <taxon>Tanacetum</taxon>
    </lineage>
</organism>
<evidence type="ECO:0000256" key="2">
    <source>
        <dbReference type="ARBA" id="ARBA00022679"/>
    </source>
</evidence>
<dbReference type="CDD" id="cd03784">
    <property type="entry name" value="GT1_Gtf-like"/>
    <property type="match status" value="1"/>
</dbReference>
<keyword evidence="1" id="KW-0328">Glycosyltransferase</keyword>
<dbReference type="Proteomes" id="UP001151760">
    <property type="component" value="Unassembled WGS sequence"/>
</dbReference>
<dbReference type="EMBL" id="BQNB010009676">
    <property type="protein sequence ID" value="GJS66830.1"/>
    <property type="molecule type" value="Genomic_DNA"/>
</dbReference>
<proteinExistence type="predicted"/>
<name>A0ABQ4XPD8_9ASTR</name>
<reference evidence="3" key="2">
    <citation type="submission" date="2022-01" db="EMBL/GenBank/DDBJ databases">
        <authorList>
            <person name="Yamashiro T."/>
            <person name="Shiraishi A."/>
            <person name="Satake H."/>
            <person name="Nakayama K."/>
        </authorList>
    </citation>
    <scope>NUCLEOTIDE SEQUENCE</scope>
</reference>
<sequence>MGHIIPLFEFAMHLVTQHNIQVTFLVITTESAHAQNDYIKSFNPHPNFHIVNLPPADMSGLLASDMTDVARLSVIVQESIRPLVSILSKLKGPKLKALIIDMFSTDVFDVCKELYIPIYSFFTTSTEILAFALYLPTLDQEVEGEFMDLLKPVNVPGCNPIRIQDLMDQVRNRKIDEYKWFYLHFSRLPMATGIFVNTWDDLDPVSLKALEHEPFFLNIPTPPVYYPIGPLTKKIEPVLTEYEKEIMAWLGKQPKDSVLYVALGSGGTLTSEQLTELAWGLEMSKQRFIMVVRKPSDYAAAGYFNAGSGSDDPKAYLPEGFAERTNRVGLVVSSWAPQVKTNYLN</sequence>
<accession>A0ABQ4XPD8</accession>
<dbReference type="SUPFAM" id="SSF53756">
    <property type="entry name" value="UDP-Glycosyltransferase/glycogen phosphorylase"/>
    <property type="match status" value="1"/>
</dbReference>
<dbReference type="InterPro" id="IPR002213">
    <property type="entry name" value="UDP_glucos_trans"/>
</dbReference>
<gene>
    <name evidence="3" type="ORF">Tco_0681394</name>
</gene>
<dbReference type="PANTHER" id="PTHR48046">
    <property type="entry name" value="UDP-GLYCOSYLTRANSFERASE 72E1"/>
    <property type="match status" value="1"/>
</dbReference>
<evidence type="ECO:0000313" key="3">
    <source>
        <dbReference type="EMBL" id="GJS66830.1"/>
    </source>
</evidence>